<dbReference type="InterPro" id="IPR035500">
    <property type="entry name" value="NHR-like_dom_sf"/>
</dbReference>
<evidence type="ECO:0000256" key="4">
    <source>
        <dbReference type="ARBA" id="ARBA00023015"/>
    </source>
</evidence>
<keyword evidence="5" id="KW-0238">DNA-binding</keyword>
<keyword evidence="2" id="KW-0863">Zinc-finger</keyword>
<organism evidence="11 12">
    <name type="scientific">Rotaria socialis</name>
    <dbReference type="NCBI Taxonomy" id="392032"/>
    <lineage>
        <taxon>Eukaryota</taxon>
        <taxon>Metazoa</taxon>
        <taxon>Spiralia</taxon>
        <taxon>Gnathifera</taxon>
        <taxon>Rotifera</taxon>
        <taxon>Eurotatoria</taxon>
        <taxon>Bdelloidea</taxon>
        <taxon>Philodinida</taxon>
        <taxon>Philodinidae</taxon>
        <taxon>Rotaria</taxon>
    </lineage>
</organism>
<evidence type="ECO:0000256" key="1">
    <source>
        <dbReference type="ARBA" id="ARBA00022723"/>
    </source>
</evidence>
<proteinExistence type="predicted"/>
<dbReference type="InterPro" id="IPR000536">
    <property type="entry name" value="Nucl_hrmn_rcpt_lig-bd"/>
</dbReference>
<dbReference type="SMART" id="SM00399">
    <property type="entry name" value="ZnF_C4"/>
    <property type="match status" value="1"/>
</dbReference>
<evidence type="ECO:0000256" key="6">
    <source>
        <dbReference type="ARBA" id="ARBA00023163"/>
    </source>
</evidence>
<dbReference type="SUPFAM" id="SSF48508">
    <property type="entry name" value="Nuclear receptor ligand-binding domain"/>
    <property type="match status" value="2"/>
</dbReference>
<dbReference type="Gene3D" id="3.30.50.10">
    <property type="entry name" value="Erythroid Transcription Factor GATA-1, subunit A"/>
    <property type="match status" value="1"/>
</dbReference>
<evidence type="ECO:0000259" key="10">
    <source>
        <dbReference type="PROSITE" id="PS51843"/>
    </source>
</evidence>
<feature type="domain" description="Nuclear receptor" evidence="9">
    <location>
        <begin position="150"/>
        <end position="226"/>
    </location>
</feature>
<protein>
    <recommendedName>
        <fullName evidence="13">Nuclear receptor domain-containing protein</fullName>
    </recommendedName>
</protein>
<evidence type="ECO:0000256" key="3">
    <source>
        <dbReference type="ARBA" id="ARBA00022833"/>
    </source>
</evidence>
<evidence type="ECO:0000256" key="7">
    <source>
        <dbReference type="ARBA" id="ARBA00023170"/>
    </source>
</evidence>
<gene>
    <name evidence="11" type="ORF">TOA249_LOCUS17407</name>
</gene>
<keyword evidence="7" id="KW-0675">Receptor</keyword>
<dbReference type="GO" id="GO:0045944">
    <property type="term" value="P:positive regulation of transcription by RNA polymerase II"/>
    <property type="evidence" value="ECO:0007669"/>
    <property type="project" value="TreeGrafter"/>
</dbReference>
<evidence type="ECO:0000256" key="5">
    <source>
        <dbReference type="ARBA" id="ARBA00023125"/>
    </source>
</evidence>
<evidence type="ECO:0000313" key="12">
    <source>
        <dbReference type="Proteomes" id="UP000663838"/>
    </source>
</evidence>
<dbReference type="GO" id="GO:0004879">
    <property type="term" value="F:nuclear receptor activity"/>
    <property type="evidence" value="ECO:0007669"/>
    <property type="project" value="TreeGrafter"/>
</dbReference>
<evidence type="ECO:0000256" key="8">
    <source>
        <dbReference type="ARBA" id="ARBA00023242"/>
    </source>
</evidence>
<dbReference type="GO" id="GO:0030154">
    <property type="term" value="P:cell differentiation"/>
    <property type="evidence" value="ECO:0007669"/>
    <property type="project" value="TreeGrafter"/>
</dbReference>
<dbReference type="PROSITE" id="PS51843">
    <property type="entry name" value="NR_LBD"/>
    <property type="match status" value="1"/>
</dbReference>
<dbReference type="PANTHER" id="PTHR24082:SF283">
    <property type="entry name" value="NUCLEAR HORMONE RECEPTOR HR96"/>
    <property type="match status" value="1"/>
</dbReference>
<dbReference type="GO" id="GO:0000122">
    <property type="term" value="P:negative regulation of transcription by RNA polymerase II"/>
    <property type="evidence" value="ECO:0007669"/>
    <property type="project" value="TreeGrafter"/>
</dbReference>
<keyword evidence="8" id="KW-0539">Nucleus</keyword>
<dbReference type="GO" id="GO:0008270">
    <property type="term" value="F:zinc ion binding"/>
    <property type="evidence" value="ECO:0007669"/>
    <property type="project" value="UniProtKB-KW"/>
</dbReference>
<dbReference type="Proteomes" id="UP000663838">
    <property type="component" value="Unassembled WGS sequence"/>
</dbReference>
<evidence type="ECO:0000256" key="2">
    <source>
        <dbReference type="ARBA" id="ARBA00022771"/>
    </source>
</evidence>
<dbReference type="PROSITE" id="PS00031">
    <property type="entry name" value="NUCLEAR_REC_DBD_1"/>
    <property type="match status" value="1"/>
</dbReference>
<keyword evidence="4" id="KW-0805">Transcription regulation</keyword>
<dbReference type="PANTHER" id="PTHR24082">
    <property type="entry name" value="NUCLEAR HORMONE RECEPTOR"/>
    <property type="match status" value="1"/>
</dbReference>
<dbReference type="SUPFAM" id="SSF57716">
    <property type="entry name" value="Glucocorticoid receptor-like (DNA-binding domain)"/>
    <property type="match status" value="1"/>
</dbReference>
<comment type="caution">
    <text evidence="11">The sequence shown here is derived from an EMBL/GenBank/DDBJ whole genome shotgun (WGS) entry which is preliminary data.</text>
</comment>
<evidence type="ECO:0000313" key="11">
    <source>
        <dbReference type="EMBL" id="CAF4706879.1"/>
    </source>
</evidence>
<dbReference type="InterPro" id="IPR013088">
    <property type="entry name" value="Znf_NHR/GATA"/>
</dbReference>
<keyword evidence="3" id="KW-0862">Zinc</keyword>
<sequence>MNRTHIKHNSERYGLHDRWKQHRVEGWIKQIRSQHQFDPIGIKKVECRRTSCSGNIETNEVNNQIMISNETLIAGEELLNELCHNSSNDFDEFSLELVNDLLQRDIDYLNINGSVIKEENGDTSSTIEVNKFQLNIPIGNSPLKEYTTPALICRVCGAPAHGYNFDQITCESCKAFFRRNALRNMRNLKCRFTGNCDIDMKNRRLCTYCRLKKCFDIQMRKEWIRTEEECQMRQLKKLTNQQKPLNKLSSDELKCIGYLPLVVQRKKRLKPLMLKNIKLERVLRIEPINPIRTLAIHRNLTDENRTILNNIVNAYKFGADQADFSHMSRYTSTATFTQFLNDETAMYESLIYYFKQIPEFKQHGLGDKISLIKYNVLDLIHLHHIIVQDFHVPSQIGPHMSRWMGPNFHEQMLEARKKYDCFMKYPLILKISLIVFIFSINLSTPHDSSQFMDYTNKEQIYECQSFYALLLWRYLNYLFDEREAIRAMQFIVMLLLRFQTLMTAIDENIRKNNLQSDFNPLMRSVLRLT</sequence>
<dbReference type="GO" id="GO:0000978">
    <property type="term" value="F:RNA polymerase II cis-regulatory region sequence-specific DNA binding"/>
    <property type="evidence" value="ECO:0007669"/>
    <property type="project" value="TreeGrafter"/>
</dbReference>
<dbReference type="PRINTS" id="PR00047">
    <property type="entry name" value="STROIDFINGER"/>
</dbReference>
<name>A0A821IQ59_9BILA</name>
<dbReference type="EMBL" id="CAJOBS010001240">
    <property type="protein sequence ID" value="CAF4706879.1"/>
    <property type="molecule type" value="Genomic_DNA"/>
</dbReference>
<feature type="domain" description="NR LBD" evidence="10">
    <location>
        <begin position="303"/>
        <end position="529"/>
    </location>
</feature>
<keyword evidence="1" id="KW-0479">Metal-binding</keyword>
<reference evidence="11" key="1">
    <citation type="submission" date="2021-02" db="EMBL/GenBank/DDBJ databases">
        <authorList>
            <person name="Nowell W R."/>
        </authorList>
    </citation>
    <scope>NUCLEOTIDE SEQUENCE</scope>
</reference>
<dbReference type="InterPro" id="IPR050234">
    <property type="entry name" value="Nuclear_hormone_rcpt_NR1"/>
</dbReference>
<dbReference type="AlphaFoldDB" id="A0A821IQ59"/>
<evidence type="ECO:0008006" key="13">
    <source>
        <dbReference type="Google" id="ProtNLM"/>
    </source>
</evidence>
<dbReference type="Pfam" id="PF00105">
    <property type="entry name" value="zf-C4"/>
    <property type="match status" value="1"/>
</dbReference>
<dbReference type="Gene3D" id="1.10.565.10">
    <property type="entry name" value="Retinoid X Receptor"/>
    <property type="match status" value="1"/>
</dbReference>
<evidence type="ECO:0000259" key="9">
    <source>
        <dbReference type="PROSITE" id="PS51030"/>
    </source>
</evidence>
<dbReference type="InterPro" id="IPR001628">
    <property type="entry name" value="Znf_hrmn_rcpt"/>
</dbReference>
<keyword evidence="6" id="KW-0804">Transcription</keyword>
<dbReference type="PROSITE" id="PS51030">
    <property type="entry name" value="NUCLEAR_REC_DBD_2"/>
    <property type="match status" value="1"/>
</dbReference>
<accession>A0A821IQ59</accession>